<name>A0A934X0R3_9BACT</name>
<evidence type="ECO:0000313" key="3">
    <source>
        <dbReference type="Proteomes" id="UP000611723"/>
    </source>
</evidence>
<organism evidence="2 3">
    <name type="scientific">Marivirga aurantiaca</name>
    <dbReference type="NCBI Taxonomy" id="2802615"/>
    <lineage>
        <taxon>Bacteria</taxon>
        <taxon>Pseudomonadati</taxon>
        <taxon>Bacteroidota</taxon>
        <taxon>Cytophagia</taxon>
        <taxon>Cytophagales</taxon>
        <taxon>Marivirgaceae</taxon>
        <taxon>Marivirga</taxon>
    </lineage>
</organism>
<keyword evidence="3" id="KW-1185">Reference proteome</keyword>
<dbReference type="AlphaFoldDB" id="A0A934X0R3"/>
<reference evidence="2" key="1">
    <citation type="submission" date="2021-01" db="EMBL/GenBank/DDBJ databases">
        <title>Marivirga aurantiaca sp. nov., isolated from intertidal surface sediments.</title>
        <authorList>
            <person name="Zhang M."/>
        </authorList>
    </citation>
    <scope>NUCLEOTIDE SEQUENCE</scope>
    <source>
        <strain evidence="2">S37H4</strain>
    </source>
</reference>
<evidence type="ECO:0000256" key="1">
    <source>
        <dbReference type="SAM" id="Phobius"/>
    </source>
</evidence>
<feature type="transmembrane region" description="Helical" evidence="1">
    <location>
        <begin position="6"/>
        <end position="24"/>
    </location>
</feature>
<dbReference type="EMBL" id="JAEQBW010000011">
    <property type="protein sequence ID" value="MBK6266808.1"/>
    <property type="molecule type" value="Genomic_DNA"/>
</dbReference>
<evidence type="ECO:0008006" key="4">
    <source>
        <dbReference type="Google" id="ProtNLM"/>
    </source>
</evidence>
<keyword evidence="1" id="KW-0812">Transmembrane</keyword>
<feature type="transmembrane region" description="Helical" evidence="1">
    <location>
        <begin position="235"/>
        <end position="253"/>
    </location>
</feature>
<accession>A0A934X0R3</accession>
<keyword evidence="1" id="KW-1133">Transmembrane helix</keyword>
<gene>
    <name evidence="2" type="ORF">JKA74_17325</name>
</gene>
<dbReference type="RefSeq" id="WP_201432493.1">
    <property type="nucleotide sequence ID" value="NZ_JAEQBW010000011.1"/>
</dbReference>
<comment type="caution">
    <text evidence="2">The sequence shown here is derived from an EMBL/GenBank/DDBJ whole genome shotgun (WGS) entry which is preliminary data.</text>
</comment>
<proteinExistence type="predicted"/>
<keyword evidence="1" id="KW-0472">Membrane</keyword>
<protein>
    <recommendedName>
        <fullName evidence="4">Tetratricopeptide repeat protein</fullName>
    </recommendedName>
</protein>
<sequence length="291" mass="32893">MNTMRPSTIVLKWICIFLFVPFLIKAQNTDSSIDSLCDTGNHQLSTVFLEKQVFEAKNQNDRNIALLLKAYCYKHQKQFGMVAETLKRAYPQASNDSLRFLIGYESALGNYLNAEYSKAKLSLIQLKNHTNSAEYEKKALYLEILIAHELGKWDEAQAASLKIGSESQSFQDSLKNFYTEMAEIKLKDPAKAEKLSHFIPGSGQIYAGKIFRGITSMVIQTGLLGFAAYSFLNGYYFSGTFTGVSLFYVFYMGGARHAEYLAQEYNKDKIGTVKNKIESSLFDYIKKGDAF</sequence>
<dbReference type="Proteomes" id="UP000611723">
    <property type="component" value="Unassembled WGS sequence"/>
</dbReference>
<evidence type="ECO:0000313" key="2">
    <source>
        <dbReference type="EMBL" id="MBK6266808.1"/>
    </source>
</evidence>